<evidence type="ECO:0000256" key="1">
    <source>
        <dbReference type="SAM" id="MobiDB-lite"/>
    </source>
</evidence>
<keyword evidence="2" id="KW-0472">Membrane</keyword>
<organism evidence="3 4">
    <name type="scientific">Porphyra umbilicalis</name>
    <name type="common">Purple laver</name>
    <name type="synonym">Red alga</name>
    <dbReference type="NCBI Taxonomy" id="2786"/>
    <lineage>
        <taxon>Eukaryota</taxon>
        <taxon>Rhodophyta</taxon>
        <taxon>Bangiophyceae</taxon>
        <taxon>Bangiales</taxon>
        <taxon>Bangiaceae</taxon>
        <taxon>Porphyra</taxon>
    </lineage>
</organism>
<feature type="region of interest" description="Disordered" evidence="1">
    <location>
        <begin position="217"/>
        <end position="247"/>
    </location>
</feature>
<keyword evidence="2" id="KW-0812">Transmembrane</keyword>
<feature type="transmembrane region" description="Helical" evidence="2">
    <location>
        <begin position="25"/>
        <end position="44"/>
    </location>
</feature>
<sequence>MFCLCLSVFFPSAFACGLGMLLFQLFGNLLFDAAHVWVFFFFCLERCFSGSHHVPFLFSCLFSFFFCVVAAVRRLWLSKPWHMFWFLLHDSNRTLPCGLVAGHLDGGGNRYDGATRTCTAGGAHRHVGYFERAGMDGGVGSARNAGAGGFKDGEAAVAPGEKSSEESARRGGQAAGVRGQQREEWECRAEKDGERGGGATRRRRLLGGMLCVGAGAWQSGPAKSADRNGATPGGRGAVRTGGEEGGI</sequence>
<protein>
    <submittedName>
        <fullName evidence="3">Uncharacterized protein</fullName>
    </submittedName>
</protein>
<dbReference type="AlphaFoldDB" id="A0A1X6P489"/>
<evidence type="ECO:0000313" key="3">
    <source>
        <dbReference type="EMBL" id="OSX75682.1"/>
    </source>
</evidence>
<evidence type="ECO:0000256" key="2">
    <source>
        <dbReference type="SAM" id="Phobius"/>
    </source>
</evidence>
<gene>
    <name evidence="3" type="ORF">BU14_0227s0021</name>
</gene>
<dbReference type="EMBL" id="KV918895">
    <property type="protein sequence ID" value="OSX75682.1"/>
    <property type="molecule type" value="Genomic_DNA"/>
</dbReference>
<accession>A0A1X6P489</accession>
<feature type="transmembrane region" description="Helical" evidence="2">
    <location>
        <begin position="56"/>
        <end position="76"/>
    </location>
</feature>
<name>A0A1X6P489_PORUM</name>
<keyword evidence="2" id="KW-1133">Transmembrane helix</keyword>
<keyword evidence="4" id="KW-1185">Reference proteome</keyword>
<proteinExistence type="predicted"/>
<feature type="compositionally biased region" description="Basic and acidic residues" evidence="1">
    <location>
        <begin position="180"/>
        <end position="195"/>
    </location>
</feature>
<evidence type="ECO:0000313" key="4">
    <source>
        <dbReference type="Proteomes" id="UP000218209"/>
    </source>
</evidence>
<dbReference type="Proteomes" id="UP000218209">
    <property type="component" value="Unassembled WGS sequence"/>
</dbReference>
<feature type="compositionally biased region" description="Low complexity" evidence="1">
    <location>
        <begin position="170"/>
        <end position="179"/>
    </location>
</feature>
<feature type="region of interest" description="Disordered" evidence="1">
    <location>
        <begin position="150"/>
        <end position="202"/>
    </location>
</feature>
<reference evidence="3 4" key="1">
    <citation type="submission" date="2017-03" db="EMBL/GenBank/DDBJ databases">
        <title>WGS assembly of Porphyra umbilicalis.</title>
        <authorList>
            <person name="Brawley S.H."/>
            <person name="Blouin N.A."/>
            <person name="Ficko-Blean E."/>
            <person name="Wheeler G.L."/>
            <person name="Lohr M."/>
            <person name="Goodson H.V."/>
            <person name="Jenkins J.W."/>
            <person name="Blaby-Haas C.E."/>
            <person name="Helliwell K.E."/>
            <person name="Chan C."/>
            <person name="Marriage T."/>
            <person name="Bhattacharya D."/>
            <person name="Klein A.S."/>
            <person name="Badis Y."/>
            <person name="Brodie J."/>
            <person name="Cao Y."/>
            <person name="Collen J."/>
            <person name="Dittami S.M."/>
            <person name="Gachon C.M."/>
            <person name="Green B.R."/>
            <person name="Karpowicz S."/>
            <person name="Kim J.W."/>
            <person name="Kudahl U."/>
            <person name="Lin S."/>
            <person name="Michel G."/>
            <person name="Mittag M."/>
            <person name="Olson B.J."/>
            <person name="Pangilinan J."/>
            <person name="Peng Y."/>
            <person name="Qiu H."/>
            <person name="Shu S."/>
            <person name="Singer J.T."/>
            <person name="Smith A.G."/>
            <person name="Sprecher B.N."/>
            <person name="Wagner V."/>
            <person name="Wang W."/>
            <person name="Wang Z.-Y."/>
            <person name="Yan J."/>
            <person name="Yarish C."/>
            <person name="Zoeuner-Riek S."/>
            <person name="Zhuang Y."/>
            <person name="Zou Y."/>
            <person name="Lindquist E.A."/>
            <person name="Grimwood J."/>
            <person name="Barry K."/>
            <person name="Rokhsar D.S."/>
            <person name="Schmutz J."/>
            <person name="Stiller J.W."/>
            <person name="Grossman A.R."/>
            <person name="Prochnik S.E."/>
        </authorList>
    </citation>
    <scope>NUCLEOTIDE SEQUENCE [LARGE SCALE GENOMIC DNA]</scope>
    <source>
        <strain evidence="3">4086291</strain>
    </source>
</reference>